<dbReference type="RefSeq" id="XP_022285057.1">
    <property type="nucleotide sequence ID" value="XM_022429929.1"/>
</dbReference>
<evidence type="ECO:0000313" key="1">
    <source>
        <dbReference type="EMBL" id="OWT42555.1"/>
    </source>
</evidence>
<name>A0A219AQV4_METCM</name>
<gene>
    <name evidence="1" type="ORF">VFPPC_18294</name>
</gene>
<dbReference type="Proteomes" id="UP000078397">
    <property type="component" value="Unassembled WGS sequence"/>
</dbReference>
<comment type="caution">
    <text evidence="1">The sequence shown here is derived from an EMBL/GenBank/DDBJ whole genome shotgun (WGS) entry which is preliminary data.</text>
</comment>
<dbReference type="AlphaFoldDB" id="A0A219AQV4"/>
<dbReference type="KEGG" id="pchm:VFPPC_18294"/>
<dbReference type="EMBL" id="LSBJ02000012">
    <property type="protein sequence ID" value="OWT42555.1"/>
    <property type="molecule type" value="Genomic_DNA"/>
</dbReference>
<protein>
    <submittedName>
        <fullName evidence="1">Uncharacterized protein</fullName>
    </submittedName>
</protein>
<reference evidence="1 2" key="1">
    <citation type="journal article" date="2016" name="PLoS Pathog.">
        <title>Biosynthesis of antibiotic leucinostatins in bio-control fungus Purpureocillium lilacinum and their inhibition on phytophthora revealed by genome mining.</title>
        <authorList>
            <person name="Wang G."/>
            <person name="Liu Z."/>
            <person name="Lin R."/>
            <person name="Li E."/>
            <person name="Mao Z."/>
            <person name="Ling J."/>
            <person name="Yang Y."/>
            <person name="Yin W.B."/>
            <person name="Xie B."/>
        </authorList>
    </citation>
    <scope>NUCLEOTIDE SEQUENCE [LARGE SCALE GENOMIC DNA]</scope>
    <source>
        <strain evidence="1">170</strain>
    </source>
</reference>
<proteinExistence type="predicted"/>
<dbReference type="GeneID" id="33937118"/>
<evidence type="ECO:0000313" key="2">
    <source>
        <dbReference type="Proteomes" id="UP000078397"/>
    </source>
</evidence>
<organism evidence="1 2">
    <name type="scientific">Pochonia chlamydosporia 170</name>
    <dbReference type="NCBI Taxonomy" id="1380566"/>
    <lineage>
        <taxon>Eukaryota</taxon>
        <taxon>Fungi</taxon>
        <taxon>Dikarya</taxon>
        <taxon>Ascomycota</taxon>
        <taxon>Pezizomycotina</taxon>
        <taxon>Sordariomycetes</taxon>
        <taxon>Hypocreomycetidae</taxon>
        <taxon>Hypocreales</taxon>
        <taxon>Clavicipitaceae</taxon>
        <taxon>Pochonia</taxon>
    </lineage>
</organism>
<sequence>MQRFVNIGENLYMNVLLVGVLLPTGPVGVDTPLKAWTANKLLILCIFMVASMTQNFSSPTELMIMSFLDFPIEMPLRISTSPSPLALLCRLYFVLEETESLHPPCKPAGA</sequence>
<keyword evidence="2" id="KW-1185">Reference proteome</keyword>
<accession>A0A219AQV4</accession>